<dbReference type="InterPro" id="IPR019523">
    <property type="entry name" value="Prot_Pase1_reg-su15A/B_C"/>
</dbReference>
<evidence type="ECO:0000256" key="8">
    <source>
        <dbReference type="ARBA" id="ARBA00022830"/>
    </source>
</evidence>
<dbReference type="EMBL" id="QCYY01000668">
    <property type="protein sequence ID" value="ROT83577.1"/>
    <property type="molecule type" value="Genomic_DNA"/>
</dbReference>
<evidence type="ECO:0000313" key="16">
    <source>
        <dbReference type="Proteomes" id="UP000283509"/>
    </source>
</evidence>
<dbReference type="InterPro" id="IPR051254">
    <property type="entry name" value="PPP1R15"/>
</dbReference>
<comment type="subunit">
    <text evidence="4">Interacts (via C-terminus) with host PPP1CB.</text>
</comment>
<dbReference type="GO" id="GO:0005783">
    <property type="term" value="C:endoplasmic reticulum"/>
    <property type="evidence" value="ECO:0007669"/>
    <property type="project" value="TreeGrafter"/>
</dbReference>
<evidence type="ECO:0000256" key="1">
    <source>
        <dbReference type="ARBA" id="ARBA00003756"/>
    </source>
</evidence>
<sequence>MPRNSNYRLSKMEVWMSSLPGRRPGRNWFQQNRKAPAMNPQVTLHMDVHPPVLDTSRPKPPLPNKNMAQGASMRKPNQWWNSLRNMYQSIWTGSTPVTWVNPDMMNELPSVTYSQPYIPESQFLTMEPNRNGDTGGCLWYAAPPEGSQLEFMDPLHVWQQKILFPWESVAHPPPCFPNLPNKKSKPSQPLNPEAKEWIPKEMRGKSDLSPSTRDCFSSAEDSCGRLPSTKTSLDSIVCQEFCEITENEIAAIRNDGGSVKACSMSSESPKQLVDQINFTEKSQYVKVHPMVTWAHAYQQARRGPWEQYARDAARFSRHIADLEPVISRVLQEGHRQEVYQKLYGDSSS</sequence>
<accession>A0A423U4F1</accession>
<feature type="region of interest" description="Disordered" evidence="13">
    <location>
        <begin position="53"/>
        <end position="73"/>
    </location>
</feature>
<evidence type="ECO:0000256" key="12">
    <source>
        <dbReference type="ARBA" id="ARBA00031298"/>
    </source>
</evidence>
<dbReference type="PANTHER" id="PTHR16489:SF12">
    <property type="entry name" value="GH11727P"/>
    <property type="match status" value="1"/>
</dbReference>
<evidence type="ECO:0000256" key="6">
    <source>
        <dbReference type="ARBA" id="ARBA00022581"/>
    </source>
</evidence>
<proteinExistence type="inferred from homology"/>
<reference evidence="15 16" key="2">
    <citation type="submission" date="2019-01" db="EMBL/GenBank/DDBJ databases">
        <title>The decoding of complex shrimp genome reveals the adaptation for benthos swimmer, frequently molting mechanism and breeding impact on genome.</title>
        <authorList>
            <person name="Sun Y."/>
            <person name="Gao Y."/>
            <person name="Yu Y."/>
        </authorList>
    </citation>
    <scope>NUCLEOTIDE SEQUENCE [LARGE SCALE GENOMIC DNA]</scope>
    <source>
        <tissue evidence="15">Muscle</tissue>
    </source>
</reference>
<name>A0A423U4F1_PENVA</name>
<evidence type="ECO:0000256" key="11">
    <source>
        <dbReference type="ARBA" id="ARBA00023280"/>
    </source>
</evidence>
<dbReference type="GO" id="GO:0039502">
    <property type="term" value="P:symbiont-mediated suppression of host type I interferon-mediated signaling pathway"/>
    <property type="evidence" value="ECO:0007669"/>
    <property type="project" value="UniProtKB-KW"/>
</dbReference>
<feature type="domain" description="Protein phosphatase 1 regulatory subunit 15A/B C-terminal" evidence="14">
    <location>
        <begin position="298"/>
        <end position="342"/>
    </location>
</feature>
<evidence type="ECO:0000259" key="14">
    <source>
        <dbReference type="Pfam" id="PF10488"/>
    </source>
</evidence>
<keyword evidence="9" id="KW-0426">Late protein</keyword>
<dbReference type="AlphaFoldDB" id="A0A423U4F1"/>
<dbReference type="Pfam" id="PF10488">
    <property type="entry name" value="PP1c_bdg"/>
    <property type="match status" value="1"/>
</dbReference>
<organism evidence="15 16">
    <name type="scientific">Penaeus vannamei</name>
    <name type="common">Whiteleg shrimp</name>
    <name type="synonym">Litopenaeus vannamei</name>
    <dbReference type="NCBI Taxonomy" id="6689"/>
    <lineage>
        <taxon>Eukaryota</taxon>
        <taxon>Metazoa</taxon>
        <taxon>Ecdysozoa</taxon>
        <taxon>Arthropoda</taxon>
        <taxon>Crustacea</taxon>
        <taxon>Multicrustacea</taxon>
        <taxon>Malacostraca</taxon>
        <taxon>Eumalacostraca</taxon>
        <taxon>Eucarida</taxon>
        <taxon>Decapoda</taxon>
        <taxon>Dendrobranchiata</taxon>
        <taxon>Penaeoidea</taxon>
        <taxon>Penaeidae</taxon>
        <taxon>Penaeus</taxon>
    </lineage>
</organism>
<comment type="caution">
    <text evidence="15">The sequence shown here is derived from an EMBL/GenBank/DDBJ whole genome shotgun (WGS) entry which is preliminary data.</text>
</comment>
<keyword evidence="8" id="KW-1114">Inhibition of host interferon signaling pathway by virus</keyword>
<evidence type="ECO:0000256" key="4">
    <source>
        <dbReference type="ARBA" id="ARBA00011204"/>
    </source>
</evidence>
<evidence type="ECO:0000256" key="2">
    <source>
        <dbReference type="ARBA" id="ARBA00007512"/>
    </source>
</evidence>
<keyword evidence="10" id="KW-0922">Interferon antiviral system evasion</keyword>
<dbReference type="GO" id="GO:0034976">
    <property type="term" value="P:response to endoplasmic reticulum stress"/>
    <property type="evidence" value="ECO:0007669"/>
    <property type="project" value="TreeGrafter"/>
</dbReference>
<protein>
    <recommendedName>
        <fullName evidence="5">Protein DP71L</fullName>
    </recommendedName>
    <alternativeName>
        <fullName evidence="12">MyD116 homolog</fullName>
    </alternativeName>
</protein>
<keyword evidence="11" id="KW-0899">Viral immunoevasion</keyword>
<dbReference type="OrthoDB" id="6345077at2759"/>
<dbReference type="PANTHER" id="PTHR16489">
    <property type="entry name" value="GH11727P"/>
    <property type="match status" value="1"/>
</dbReference>
<evidence type="ECO:0000256" key="9">
    <source>
        <dbReference type="ARBA" id="ARBA00022921"/>
    </source>
</evidence>
<evidence type="ECO:0000256" key="13">
    <source>
        <dbReference type="SAM" id="MobiDB-lite"/>
    </source>
</evidence>
<keyword evidence="6" id="KW-0945">Host-virus interaction</keyword>
<dbReference type="GO" id="GO:0019888">
    <property type="term" value="F:protein phosphatase regulator activity"/>
    <property type="evidence" value="ECO:0007669"/>
    <property type="project" value="TreeGrafter"/>
</dbReference>
<gene>
    <name evidence="15" type="ORF">C7M84_023246</name>
</gene>
<keyword evidence="16" id="KW-1185">Reference proteome</keyword>
<dbReference type="GO" id="GO:0000164">
    <property type="term" value="C:protein phosphatase type 1 complex"/>
    <property type="evidence" value="ECO:0007669"/>
    <property type="project" value="TreeGrafter"/>
</dbReference>
<reference evidence="15 16" key="1">
    <citation type="submission" date="2018-04" db="EMBL/GenBank/DDBJ databases">
        <authorList>
            <person name="Zhang X."/>
            <person name="Yuan J."/>
            <person name="Li F."/>
            <person name="Xiang J."/>
        </authorList>
    </citation>
    <scope>NUCLEOTIDE SEQUENCE [LARGE SCALE GENOMIC DNA]</scope>
    <source>
        <tissue evidence="15">Muscle</tissue>
    </source>
</reference>
<evidence type="ECO:0000256" key="5">
    <source>
        <dbReference type="ARBA" id="ARBA00019072"/>
    </source>
</evidence>
<dbReference type="Proteomes" id="UP000283509">
    <property type="component" value="Unassembled WGS sequence"/>
</dbReference>
<evidence type="ECO:0000256" key="7">
    <source>
        <dbReference type="ARBA" id="ARBA00022632"/>
    </source>
</evidence>
<comment type="function">
    <text evidence="1">Interacts with the host phosphatase PP1 catalytic subunit (PPP1CB) and recruits it to dephosphorylate EIF2S1/eIF2alpha and therefore restores the host translation that has been shut-down by the host. Also inhibits the EIF2S1/eIF2alpha-ATF4-DDIT3/CHOP pathway.</text>
</comment>
<evidence type="ECO:0000313" key="15">
    <source>
        <dbReference type="EMBL" id="ROT83577.1"/>
    </source>
</evidence>
<keyword evidence="7" id="KW-1090">Inhibition of host innate immune response by virus</keyword>
<dbReference type="GO" id="GO:0051246">
    <property type="term" value="P:regulation of protein metabolic process"/>
    <property type="evidence" value="ECO:0007669"/>
    <property type="project" value="UniProtKB-ARBA"/>
</dbReference>
<comment type="similarity">
    <text evidence="2">Belongs to the asfivirus DP71L family.</text>
</comment>
<comment type="similarity">
    <text evidence="3">Belongs to the PPP1R15 family.</text>
</comment>
<evidence type="ECO:0000256" key="3">
    <source>
        <dbReference type="ARBA" id="ARBA00010161"/>
    </source>
</evidence>
<evidence type="ECO:0000256" key="10">
    <source>
        <dbReference type="ARBA" id="ARBA00023258"/>
    </source>
</evidence>